<evidence type="ECO:0000313" key="4">
    <source>
        <dbReference type="EMBL" id="SEI78053.1"/>
    </source>
</evidence>
<feature type="domain" description="Methyltransferase" evidence="3">
    <location>
        <begin position="45"/>
        <end position="138"/>
    </location>
</feature>
<dbReference type="Gene3D" id="3.40.50.150">
    <property type="entry name" value="Vaccinia Virus protein VP39"/>
    <property type="match status" value="1"/>
</dbReference>
<accession>A0A1H6TD66</accession>
<dbReference type="AlphaFoldDB" id="A0A1H6TD66"/>
<evidence type="ECO:0000313" key="5">
    <source>
        <dbReference type="Proteomes" id="UP000199379"/>
    </source>
</evidence>
<evidence type="ECO:0000256" key="1">
    <source>
        <dbReference type="ARBA" id="ARBA00022603"/>
    </source>
</evidence>
<dbReference type="RefSeq" id="WP_229724181.1">
    <property type="nucleotide sequence ID" value="NZ_BMGV01000002.1"/>
</dbReference>
<dbReference type="Proteomes" id="UP000199379">
    <property type="component" value="Unassembled WGS sequence"/>
</dbReference>
<keyword evidence="1 4" id="KW-0489">Methyltransferase</keyword>
<gene>
    <name evidence="4" type="ORF">SAMN05444007_102338</name>
</gene>
<reference evidence="4 5" key="1">
    <citation type="submission" date="2016-10" db="EMBL/GenBank/DDBJ databases">
        <authorList>
            <person name="de Groot N.N."/>
        </authorList>
    </citation>
    <scope>NUCLEOTIDE SEQUENCE [LARGE SCALE GENOMIC DNA]</scope>
    <source>
        <strain evidence="4 5">DSM 29340</strain>
    </source>
</reference>
<dbReference type="GO" id="GO:0032259">
    <property type="term" value="P:methylation"/>
    <property type="evidence" value="ECO:0007669"/>
    <property type="project" value="UniProtKB-KW"/>
</dbReference>
<dbReference type="GO" id="GO:0008168">
    <property type="term" value="F:methyltransferase activity"/>
    <property type="evidence" value="ECO:0007669"/>
    <property type="project" value="UniProtKB-KW"/>
</dbReference>
<organism evidence="4 5">
    <name type="scientific">Cribrihabitans marinus</name>
    <dbReference type="NCBI Taxonomy" id="1227549"/>
    <lineage>
        <taxon>Bacteria</taxon>
        <taxon>Pseudomonadati</taxon>
        <taxon>Pseudomonadota</taxon>
        <taxon>Alphaproteobacteria</taxon>
        <taxon>Rhodobacterales</taxon>
        <taxon>Paracoccaceae</taxon>
        <taxon>Cribrihabitans</taxon>
    </lineage>
</organism>
<dbReference type="PANTHER" id="PTHR43861:SF1">
    <property type="entry name" value="TRANS-ACONITATE 2-METHYLTRANSFERASE"/>
    <property type="match status" value="1"/>
</dbReference>
<dbReference type="Pfam" id="PF13649">
    <property type="entry name" value="Methyltransf_25"/>
    <property type="match status" value="1"/>
</dbReference>
<keyword evidence="5" id="KW-1185">Reference proteome</keyword>
<dbReference type="InterPro" id="IPR029063">
    <property type="entry name" value="SAM-dependent_MTases_sf"/>
</dbReference>
<dbReference type="InterPro" id="IPR041698">
    <property type="entry name" value="Methyltransf_25"/>
</dbReference>
<dbReference type="SUPFAM" id="SSF53335">
    <property type="entry name" value="S-adenosyl-L-methionine-dependent methyltransferases"/>
    <property type="match status" value="1"/>
</dbReference>
<protein>
    <submittedName>
        <fullName evidence="4">Ubiquinone/menaquinone biosynthesis C-methylase UbiE</fullName>
    </submittedName>
</protein>
<keyword evidence="2" id="KW-0808">Transferase</keyword>
<keyword evidence="4" id="KW-0830">Ubiquinone</keyword>
<dbReference type="CDD" id="cd02440">
    <property type="entry name" value="AdoMet_MTases"/>
    <property type="match status" value="1"/>
</dbReference>
<dbReference type="EMBL" id="FNYD01000002">
    <property type="protein sequence ID" value="SEI78053.1"/>
    <property type="molecule type" value="Genomic_DNA"/>
</dbReference>
<evidence type="ECO:0000259" key="3">
    <source>
        <dbReference type="Pfam" id="PF13649"/>
    </source>
</evidence>
<dbReference type="STRING" id="1227549.SAMN05444007_102338"/>
<proteinExistence type="predicted"/>
<evidence type="ECO:0000256" key="2">
    <source>
        <dbReference type="ARBA" id="ARBA00022679"/>
    </source>
</evidence>
<dbReference type="PANTHER" id="PTHR43861">
    <property type="entry name" value="TRANS-ACONITATE 2-METHYLTRANSFERASE-RELATED"/>
    <property type="match status" value="1"/>
</dbReference>
<name>A0A1H6TD66_9RHOB</name>
<sequence length="214" mass="23476">MTGPLPADFWDRIADRYAKRPIDDPDAYQAALERTRSHLRPQDDVLELGCGTGSTALLLAPEVGRYTASDLSPRMIEIGGEKAAAEGVGNLEFIAADLSNPQLSDRPRDAVLALNLLHLLEDLPEALSRVHAMLRPGGLFISKTVCPISGRVPIKLRLMLWALPVMQWLGKAPYVNFMSTDELETAITQAGFEIIETGNYPASPPSRYVVARRL</sequence>